<dbReference type="Proteomes" id="UP001497382">
    <property type="component" value="Unassembled WGS sequence"/>
</dbReference>
<evidence type="ECO:0000313" key="2">
    <source>
        <dbReference type="EMBL" id="CAL1287716.1"/>
    </source>
</evidence>
<protein>
    <submittedName>
        <fullName evidence="2">Uncharacterized protein</fullName>
    </submittedName>
</protein>
<keyword evidence="3" id="KW-1185">Reference proteome</keyword>
<sequence>MFAKIVIICIVLAAAQASLIGSGRLGSPAIATSDYGVGGRSFAAAPVGYAGHGAIAGRGIGGYGIGAPVAVAPSGYGGHGSIGGYGIGATRSAGVVRGGIGAPIGVGIGKLY</sequence>
<accession>A0AAV2AUN2</accession>
<organism evidence="2 3">
    <name type="scientific">Larinioides sclopetarius</name>
    <dbReference type="NCBI Taxonomy" id="280406"/>
    <lineage>
        <taxon>Eukaryota</taxon>
        <taxon>Metazoa</taxon>
        <taxon>Ecdysozoa</taxon>
        <taxon>Arthropoda</taxon>
        <taxon>Chelicerata</taxon>
        <taxon>Arachnida</taxon>
        <taxon>Araneae</taxon>
        <taxon>Araneomorphae</taxon>
        <taxon>Entelegynae</taxon>
        <taxon>Araneoidea</taxon>
        <taxon>Araneidae</taxon>
        <taxon>Larinioides</taxon>
    </lineage>
</organism>
<feature type="chain" id="PRO_5043404810" evidence="1">
    <location>
        <begin position="18"/>
        <end position="112"/>
    </location>
</feature>
<dbReference type="EMBL" id="CAXIEN010000221">
    <property type="protein sequence ID" value="CAL1287716.1"/>
    <property type="molecule type" value="Genomic_DNA"/>
</dbReference>
<proteinExistence type="predicted"/>
<evidence type="ECO:0000256" key="1">
    <source>
        <dbReference type="SAM" id="SignalP"/>
    </source>
</evidence>
<dbReference type="AlphaFoldDB" id="A0AAV2AUN2"/>
<name>A0AAV2AUN2_9ARAC</name>
<comment type="caution">
    <text evidence="2">The sequence shown here is derived from an EMBL/GenBank/DDBJ whole genome shotgun (WGS) entry which is preliminary data.</text>
</comment>
<reference evidence="2 3" key="1">
    <citation type="submission" date="2024-04" db="EMBL/GenBank/DDBJ databases">
        <authorList>
            <person name="Rising A."/>
            <person name="Reimegard J."/>
            <person name="Sonavane S."/>
            <person name="Akerstrom W."/>
            <person name="Nylinder S."/>
            <person name="Hedman E."/>
            <person name="Kallberg Y."/>
        </authorList>
    </citation>
    <scope>NUCLEOTIDE SEQUENCE [LARGE SCALE GENOMIC DNA]</scope>
</reference>
<keyword evidence="1" id="KW-0732">Signal</keyword>
<evidence type="ECO:0000313" key="3">
    <source>
        <dbReference type="Proteomes" id="UP001497382"/>
    </source>
</evidence>
<feature type="signal peptide" evidence="1">
    <location>
        <begin position="1"/>
        <end position="17"/>
    </location>
</feature>
<gene>
    <name evidence="2" type="ORF">LARSCL_LOCUS14963</name>
</gene>